<dbReference type="EMBL" id="OW240912">
    <property type="protein sequence ID" value="CAH2220308.1"/>
    <property type="molecule type" value="Genomic_DNA"/>
</dbReference>
<accession>A0AAD1QZ29</accession>
<dbReference type="Proteomes" id="UP001295444">
    <property type="component" value="Chromosome 01"/>
</dbReference>
<dbReference type="InterPro" id="IPR027897">
    <property type="entry name" value="DUF4559"/>
</dbReference>
<dbReference type="PANTHER" id="PTHR35083:SF1">
    <property type="entry name" value="RGD1565685 PROTEIN"/>
    <property type="match status" value="1"/>
</dbReference>
<dbReference type="Pfam" id="PF15112">
    <property type="entry name" value="DUF4559"/>
    <property type="match status" value="1"/>
</dbReference>
<proteinExistence type="predicted"/>
<name>A0AAD1QZ29_PELCU</name>
<sequence>MALTGLLQRLNSMGYKNWIKAGHCLLLLKGSLQEFVVSEMKSFHRELRSKIPAALQNSSCQCKATGKTFHPGCPVCAEWKRLILNHHMNRNGEIHWGNCNPSLWPTNYWEVAKVIKCRNDLMHSSDMSVSANWLNDFGNKLQNLIAEFKHVPKIKDESGKILQVLSSDWFVEDCDRYETDGLPSREETTSLSVYEVEKQLIQQLLEETYFQIEDKNTWTQQDNDTLQTIKKFLSDNEDLHSDFKADIVRFESLYSHLTFAEGCSL</sequence>
<evidence type="ECO:0000313" key="1">
    <source>
        <dbReference type="EMBL" id="CAH2220308.1"/>
    </source>
</evidence>
<dbReference type="PANTHER" id="PTHR35083">
    <property type="entry name" value="RGD1565685 PROTEIN"/>
    <property type="match status" value="1"/>
</dbReference>
<dbReference type="AlphaFoldDB" id="A0AAD1QZ29"/>
<protein>
    <submittedName>
        <fullName evidence="1">Uncharacterized protein</fullName>
    </submittedName>
</protein>
<reference evidence="1" key="1">
    <citation type="submission" date="2022-03" db="EMBL/GenBank/DDBJ databases">
        <authorList>
            <person name="Alioto T."/>
            <person name="Alioto T."/>
            <person name="Gomez Garrido J."/>
        </authorList>
    </citation>
    <scope>NUCLEOTIDE SEQUENCE</scope>
</reference>
<keyword evidence="2" id="KW-1185">Reference proteome</keyword>
<evidence type="ECO:0000313" key="2">
    <source>
        <dbReference type="Proteomes" id="UP001295444"/>
    </source>
</evidence>
<gene>
    <name evidence="1" type="ORF">PECUL_23A015453</name>
</gene>
<organism evidence="1 2">
    <name type="scientific">Pelobates cultripes</name>
    <name type="common">Western spadefoot toad</name>
    <dbReference type="NCBI Taxonomy" id="61616"/>
    <lineage>
        <taxon>Eukaryota</taxon>
        <taxon>Metazoa</taxon>
        <taxon>Chordata</taxon>
        <taxon>Craniata</taxon>
        <taxon>Vertebrata</taxon>
        <taxon>Euteleostomi</taxon>
        <taxon>Amphibia</taxon>
        <taxon>Batrachia</taxon>
        <taxon>Anura</taxon>
        <taxon>Pelobatoidea</taxon>
        <taxon>Pelobatidae</taxon>
        <taxon>Pelobates</taxon>
    </lineage>
</organism>